<evidence type="ECO:0000313" key="2">
    <source>
        <dbReference type="EMBL" id="GMH07546.1"/>
    </source>
</evidence>
<dbReference type="Proteomes" id="UP001279734">
    <property type="component" value="Unassembled WGS sequence"/>
</dbReference>
<keyword evidence="3" id="KW-1185">Reference proteome</keyword>
<dbReference type="EMBL" id="BSYO01000007">
    <property type="protein sequence ID" value="GMH07546.1"/>
    <property type="molecule type" value="Genomic_DNA"/>
</dbReference>
<feature type="compositionally biased region" description="Basic residues" evidence="1">
    <location>
        <begin position="44"/>
        <end position="54"/>
    </location>
</feature>
<evidence type="ECO:0000256" key="1">
    <source>
        <dbReference type="SAM" id="MobiDB-lite"/>
    </source>
</evidence>
<organism evidence="2 3">
    <name type="scientific">Nepenthes gracilis</name>
    <name type="common">Slender pitcher plant</name>
    <dbReference type="NCBI Taxonomy" id="150966"/>
    <lineage>
        <taxon>Eukaryota</taxon>
        <taxon>Viridiplantae</taxon>
        <taxon>Streptophyta</taxon>
        <taxon>Embryophyta</taxon>
        <taxon>Tracheophyta</taxon>
        <taxon>Spermatophyta</taxon>
        <taxon>Magnoliopsida</taxon>
        <taxon>eudicotyledons</taxon>
        <taxon>Gunneridae</taxon>
        <taxon>Pentapetalae</taxon>
        <taxon>Caryophyllales</taxon>
        <taxon>Nepenthaceae</taxon>
        <taxon>Nepenthes</taxon>
    </lineage>
</organism>
<comment type="caution">
    <text evidence="2">The sequence shown here is derived from an EMBL/GenBank/DDBJ whole genome shotgun (WGS) entry which is preliminary data.</text>
</comment>
<name>A0AAD3XKC0_NEPGR</name>
<feature type="region of interest" description="Disordered" evidence="1">
    <location>
        <begin position="1"/>
        <end position="106"/>
    </location>
</feature>
<feature type="region of interest" description="Disordered" evidence="1">
    <location>
        <begin position="121"/>
        <end position="150"/>
    </location>
</feature>
<evidence type="ECO:0000313" key="3">
    <source>
        <dbReference type="Proteomes" id="UP001279734"/>
    </source>
</evidence>
<feature type="compositionally biased region" description="Polar residues" evidence="1">
    <location>
        <begin position="89"/>
        <end position="99"/>
    </location>
</feature>
<gene>
    <name evidence="2" type="ORF">Nepgr_009386</name>
</gene>
<dbReference type="AlphaFoldDB" id="A0AAD3XKC0"/>
<feature type="compositionally biased region" description="Polar residues" evidence="1">
    <location>
        <begin position="32"/>
        <end position="43"/>
    </location>
</feature>
<proteinExistence type="predicted"/>
<reference evidence="2" key="1">
    <citation type="submission" date="2023-05" db="EMBL/GenBank/DDBJ databases">
        <title>Nepenthes gracilis genome sequencing.</title>
        <authorList>
            <person name="Fukushima K."/>
        </authorList>
    </citation>
    <scope>NUCLEOTIDE SEQUENCE</scope>
    <source>
        <strain evidence="2">SING2019-196</strain>
    </source>
</reference>
<accession>A0AAD3XKC0</accession>
<feature type="compositionally biased region" description="Polar residues" evidence="1">
    <location>
        <begin position="137"/>
        <end position="150"/>
    </location>
</feature>
<protein>
    <submittedName>
        <fullName evidence="2">Uncharacterized protein</fullName>
    </submittedName>
</protein>
<sequence length="150" mass="16860">MYHPVRAQQYTEKQYAPAQKKHKQNAAVPPTVCSNDQQPANKLSKTRAHQKTKSNRTDERPAPQYLDAAKTHMNRSPCTSSKHPPGDTNRLSTQPLQKQQDAEMTIQSRRGTITFKTQAFKHRHGPHILQAVPPSNRAKTGTKLLSSSDN</sequence>